<evidence type="ECO:0000313" key="5">
    <source>
        <dbReference type="EMBL" id="RKP18082.1"/>
    </source>
</evidence>
<keyword evidence="3" id="KW-1133">Transmembrane helix</keyword>
<protein>
    <submittedName>
        <fullName evidence="5">Uncharacterized protein</fullName>
    </submittedName>
</protein>
<dbReference type="AlphaFoldDB" id="A0A4P9YGE2"/>
<feature type="signal peptide" evidence="4">
    <location>
        <begin position="1"/>
        <end position="19"/>
    </location>
</feature>
<keyword evidence="4" id="KW-0732">Signal</keyword>
<keyword evidence="1" id="KW-0175">Coiled coil</keyword>
<accession>A0A4P9YGE2</accession>
<feature type="chain" id="PRO_5020457688" evidence="4">
    <location>
        <begin position="20"/>
        <end position="496"/>
    </location>
</feature>
<evidence type="ECO:0000256" key="3">
    <source>
        <dbReference type="SAM" id="Phobius"/>
    </source>
</evidence>
<feature type="transmembrane region" description="Helical" evidence="3">
    <location>
        <begin position="464"/>
        <end position="487"/>
    </location>
</feature>
<evidence type="ECO:0000256" key="1">
    <source>
        <dbReference type="SAM" id="Coils"/>
    </source>
</evidence>
<feature type="region of interest" description="Disordered" evidence="2">
    <location>
        <begin position="439"/>
        <end position="460"/>
    </location>
</feature>
<keyword evidence="3" id="KW-0812">Transmembrane</keyword>
<organism evidence="5 6">
    <name type="scientific">Rozella allomycis (strain CSF55)</name>
    <dbReference type="NCBI Taxonomy" id="988480"/>
    <lineage>
        <taxon>Eukaryota</taxon>
        <taxon>Fungi</taxon>
        <taxon>Fungi incertae sedis</taxon>
        <taxon>Cryptomycota</taxon>
        <taxon>Cryptomycota incertae sedis</taxon>
        <taxon>Rozella</taxon>
    </lineage>
</organism>
<feature type="compositionally biased region" description="Basic and acidic residues" evidence="2">
    <location>
        <begin position="439"/>
        <end position="455"/>
    </location>
</feature>
<gene>
    <name evidence="5" type="ORF">ROZALSC1DRAFT_23580</name>
</gene>
<evidence type="ECO:0000256" key="4">
    <source>
        <dbReference type="SAM" id="SignalP"/>
    </source>
</evidence>
<reference evidence="6" key="1">
    <citation type="journal article" date="2018" name="Nat. Microbiol.">
        <title>Leveraging single-cell genomics to expand the fungal tree of life.</title>
        <authorList>
            <person name="Ahrendt S.R."/>
            <person name="Quandt C.A."/>
            <person name="Ciobanu D."/>
            <person name="Clum A."/>
            <person name="Salamov A."/>
            <person name="Andreopoulos B."/>
            <person name="Cheng J.F."/>
            <person name="Woyke T."/>
            <person name="Pelin A."/>
            <person name="Henrissat B."/>
            <person name="Reynolds N.K."/>
            <person name="Benny G.L."/>
            <person name="Smith M.E."/>
            <person name="James T.Y."/>
            <person name="Grigoriev I.V."/>
        </authorList>
    </citation>
    <scope>NUCLEOTIDE SEQUENCE [LARGE SCALE GENOMIC DNA]</scope>
    <source>
        <strain evidence="6">CSF55</strain>
    </source>
</reference>
<sequence length="496" mass="53090">MTYFGLLTFILFFLQIVSTSSSGSSSLDEQTVDHEAAAREACIEANHALSNTILSTNNMAASVAAINAIAAAAQASAAAANSRSAISVSARNLAFDAAYASLAALNAPPGNSRTAAAGKELRDRYRERASNLLDTRNNGIARDCPFVHPGILERTDNNIGKNKKSGVIGGIFAVVAAVGALLTGYFDKTPSSNPHDVTSGLNLVTCTNQPPTPTKFNIQATKTDDTIVTEKTPKIDVFTTHLETPSSFATQFVKSNLITATPNPNLAIQESLAEFDQEDLRNLNNQIANALGANLDETQYKAPYIVDGSTGSTIDADEGIFQADTSALPIGPVSNEEEKRALLTIQDPSFLRFIDFKLRKGFTIVMKAKEPISSDLAALSPVSIDKQEKKLEKKRISNKHLTSELVAVENVKDRKTPEKNTLYEAQDPEIKRLDEGAKTLEPKHSENDFENKGDEGQGDNSDGLSAAVVISGVFGLLAAIGGGFYAFQKRQNYGSV</sequence>
<evidence type="ECO:0000313" key="6">
    <source>
        <dbReference type="Proteomes" id="UP000281549"/>
    </source>
</evidence>
<proteinExistence type="predicted"/>
<feature type="coiled-coil region" evidence="1">
    <location>
        <begin position="266"/>
        <end position="293"/>
    </location>
</feature>
<name>A0A4P9YGE2_ROZAC</name>
<dbReference type="EMBL" id="ML005568">
    <property type="protein sequence ID" value="RKP18082.1"/>
    <property type="molecule type" value="Genomic_DNA"/>
</dbReference>
<evidence type="ECO:0000256" key="2">
    <source>
        <dbReference type="SAM" id="MobiDB-lite"/>
    </source>
</evidence>
<dbReference type="Proteomes" id="UP000281549">
    <property type="component" value="Unassembled WGS sequence"/>
</dbReference>
<keyword evidence="3" id="KW-0472">Membrane</keyword>